<evidence type="ECO:0000256" key="6">
    <source>
        <dbReference type="HAMAP-Rule" id="MF_01877"/>
    </source>
</evidence>
<evidence type="ECO:0000256" key="3">
    <source>
        <dbReference type="ARBA" id="ARBA00022603"/>
    </source>
</evidence>
<dbReference type="EC" id="2.1.1.198" evidence="6"/>
<dbReference type="PANTHER" id="PTHR46111">
    <property type="entry name" value="RIBOSOMAL RNA SMALL SUBUNIT METHYLTRANSFERASE I"/>
    <property type="match status" value="1"/>
</dbReference>
<keyword evidence="2 6" id="KW-0698">rRNA processing</keyword>
<dbReference type="InterPro" id="IPR008189">
    <property type="entry name" value="rRNA_ssu_MeTfrase_I"/>
</dbReference>
<organism evidence="9 10">
    <name type="scientific">Parachitinimonas caeni</name>
    <dbReference type="NCBI Taxonomy" id="3031301"/>
    <lineage>
        <taxon>Bacteria</taxon>
        <taxon>Pseudomonadati</taxon>
        <taxon>Pseudomonadota</taxon>
        <taxon>Betaproteobacteria</taxon>
        <taxon>Neisseriales</taxon>
        <taxon>Chitinibacteraceae</taxon>
        <taxon>Parachitinimonas</taxon>
    </lineage>
</organism>
<comment type="subcellular location">
    <subcellularLocation>
        <location evidence="6">Cytoplasm</location>
    </subcellularLocation>
</comment>
<feature type="domain" description="Tetrapyrrole methylase" evidence="7">
    <location>
        <begin position="3"/>
        <end position="198"/>
    </location>
</feature>
<evidence type="ECO:0000256" key="4">
    <source>
        <dbReference type="ARBA" id="ARBA00022679"/>
    </source>
</evidence>
<keyword evidence="1 6" id="KW-0963">Cytoplasm</keyword>
<keyword evidence="3 6" id="KW-0489">Methyltransferase</keyword>
<dbReference type="InterPro" id="IPR000878">
    <property type="entry name" value="4pyrrol_Mease"/>
</dbReference>
<dbReference type="InterPro" id="IPR035996">
    <property type="entry name" value="4pyrrol_Methylase_sf"/>
</dbReference>
<dbReference type="CDD" id="cd11648">
    <property type="entry name" value="RsmI"/>
    <property type="match status" value="1"/>
</dbReference>
<comment type="similarity">
    <text evidence="6">Belongs to the methyltransferase superfamily. RsmI family.</text>
</comment>
<dbReference type="GO" id="GO:0008168">
    <property type="term" value="F:methyltransferase activity"/>
    <property type="evidence" value="ECO:0007669"/>
    <property type="project" value="UniProtKB-KW"/>
</dbReference>
<dbReference type="SUPFAM" id="SSF53790">
    <property type="entry name" value="Tetrapyrrole methylase"/>
    <property type="match status" value="1"/>
</dbReference>
<dbReference type="InterPro" id="IPR018063">
    <property type="entry name" value="SAM_MeTrfase_RsmI_CS"/>
</dbReference>
<proteinExistence type="inferred from homology"/>
<name>A0ABT7DTB2_9NEIS</name>
<keyword evidence="4 6" id="KW-0808">Transferase</keyword>
<dbReference type="Pfam" id="PF23016">
    <property type="entry name" value="RsmI_C"/>
    <property type="match status" value="1"/>
</dbReference>
<dbReference type="InterPro" id="IPR014776">
    <property type="entry name" value="4pyrrole_Mease_sub2"/>
</dbReference>
<dbReference type="InterPro" id="IPR014777">
    <property type="entry name" value="4pyrrole_Mease_sub1"/>
</dbReference>
<keyword evidence="5 6" id="KW-0949">S-adenosyl-L-methionine</keyword>
<sequence length="274" mass="29559">MATPIGNRTDLSPRALAVLAAVDVVAAEDTRVSGQLLRSFGVQTPLFSLREHNEREAADKVIERLKRGEAVAQISDAGTPAVSDPGSRLVAAVHAAGFKVVPIPGPSAVLAALAAGGMISPRFYFHGFTDSKAQARRRELEPLSKLPHTLVLFEAPHRIEECLNDLVAIMGADRIGVLARELTKTFETIRRAPLHELATWVAADTNQQRGEIVLLIEAAEMQADGEDEWDDLLTTLLSELPVKQAVKLAAEISGAPRNRLYERALDLKKALSAG</sequence>
<reference evidence="9" key="1">
    <citation type="submission" date="2023-03" db="EMBL/GenBank/DDBJ databases">
        <title>Chitinimonas shenzhenensis gen. nov., sp. nov., a novel member of family Burkholderiaceae isolated from activated sludge collected in Shen Zhen, China.</title>
        <authorList>
            <person name="Wang X."/>
        </authorList>
    </citation>
    <scope>NUCLEOTIDE SEQUENCE</scope>
    <source>
        <strain evidence="9">DQS-5</strain>
    </source>
</reference>
<evidence type="ECO:0000313" key="10">
    <source>
        <dbReference type="Proteomes" id="UP001172778"/>
    </source>
</evidence>
<accession>A0ABT7DTB2</accession>
<dbReference type="Gene3D" id="3.30.950.10">
    <property type="entry name" value="Methyltransferase, Cobalt-precorrin-4 Transmethylase, Domain 2"/>
    <property type="match status" value="1"/>
</dbReference>
<dbReference type="GO" id="GO:0032259">
    <property type="term" value="P:methylation"/>
    <property type="evidence" value="ECO:0007669"/>
    <property type="project" value="UniProtKB-KW"/>
</dbReference>
<dbReference type="Proteomes" id="UP001172778">
    <property type="component" value="Unassembled WGS sequence"/>
</dbReference>
<evidence type="ECO:0000256" key="1">
    <source>
        <dbReference type="ARBA" id="ARBA00022490"/>
    </source>
</evidence>
<dbReference type="NCBIfam" id="TIGR00096">
    <property type="entry name" value="16S rRNA (cytidine(1402)-2'-O)-methyltransferase"/>
    <property type="match status" value="1"/>
</dbReference>
<evidence type="ECO:0000256" key="5">
    <source>
        <dbReference type="ARBA" id="ARBA00022691"/>
    </source>
</evidence>
<feature type="domain" description="RsmI HTH" evidence="8">
    <location>
        <begin position="224"/>
        <end position="268"/>
    </location>
</feature>
<dbReference type="InterPro" id="IPR053910">
    <property type="entry name" value="RsmI_HTH"/>
</dbReference>
<gene>
    <name evidence="6 9" type="primary">rsmI</name>
    <name evidence="9" type="ORF">PZA18_04480</name>
</gene>
<dbReference type="Gene3D" id="3.40.1010.10">
    <property type="entry name" value="Cobalt-precorrin-4 Transmethylase, Domain 1"/>
    <property type="match status" value="1"/>
</dbReference>
<comment type="caution">
    <text evidence="9">The sequence shown here is derived from an EMBL/GenBank/DDBJ whole genome shotgun (WGS) entry which is preliminary data.</text>
</comment>
<comment type="function">
    <text evidence="6">Catalyzes the 2'-O-methylation of the ribose of cytidine 1402 (C1402) in 16S rRNA.</text>
</comment>
<dbReference type="PANTHER" id="PTHR46111:SF1">
    <property type="entry name" value="RIBOSOMAL RNA SMALL SUBUNIT METHYLTRANSFERASE I"/>
    <property type="match status" value="1"/>
</dbReference>
<dbReference type="HAMAP" id="MF_01877">
    <property type="entry name" value="16SrRNA_methyltr_I"/>
    <property type="match status" value="1"/>
</dbReference>
<evidence type="ECO:0000256" key="2">
    <source>
        <dbReference type="ARBA" id="ARBA00022552"/>
    </source>
</evidence>
<dbReference type="Pfam" id="PF00590">
    <property type="entry name" value="TP_methylase"/>
    <property type="match status" value="1"/>
</dbReference>
<evidence type="ECO:0000313" key="9">
    <source>
        <dbReference type="EMBL" id="MDK2123306.1"/>
    </source>
</evidence>
<dbReference type="EMBL" id="JARRAF010000004">
    <property type="protein sequence ID" value="MDK2123306.1"/>
    <property type="molecule type" value="Genomic_DNA"/>
</dbReference>
<evidence type="ECO:0000259" key="7">
    <source>
        <dbReference type="Pfam" id="PF00590"/>
    </source>
</evidence>
<comment type="catalytic activity">
    <reaction evidence="6">
        <text>cytidine(1402) in 16S rRNA + S-adenosyl-L-methionine = 2'-O-methylcytidine(1402) in 16S rRNA + S-adenosyl-L-homocysteine + H(+)</text>
        <dbReference type="Rhea" id="RHEA:42924"/>
        <dbReference type="Rhea" id="RHEA-COMP:10285"/>
        <dbReference type="Rhea" id="RHEA-COMP:10286"/>
        <dbReference type="ChEBI" id="CHEBI:15378"/>
        <dbReference type="ChEBI" id="CHEBI:57856"/>
        <dbReference type="ChEBI" id="CHEBI:59789"/>
        <dbReference type="ChEBI" id="CHEBI:74495"/>
        <dbReference type="ChEBI" id="CHEBI:82748"/>
        <dbReference type="EC" id="2.1.1.198"/>
    </reaction>
</comment>
<keyword evidence="10" id="KW-1185">Reference proteome</keyword>
<evidence type="ECO:0000259" key="8">
    <source>
        <dbReference type="Pfam" id="PF23016"/>
    </source>
</evidence>
<protein>
    <recommendedName>
        <fullName evidence="6">Ribosomal RNA small subunit methyltransferase I</fullName>
        <ecNumber evidence="6">2.1.1.198</ecNumber>
    </recommendedName>
    <alternativeName>
        <fullName evidence="6">16S rRNA 2'-O-ribose C1402 methyltransferase</fullName>
    </alternativeName>
    <alternativeName>
        <fullName evidence="6">rRNA (cytidine-2'-O-)-methyltransferase RsmI</fullName>
    </alternativeName>
</protein>
<dbReference type="PIRSF" id="PIRSF005917">
    <property type="entry name" value="MTase_YraL"/>
    <property type="match status" value="1"/>
</dbReference>
<dbReference type="PROSITE" id="PS01296">
    <property type="entry name" value="RSMI"/>
    <property type="match status" value="1"/>
</dbReference>